<sequence>MLAPMVSYVPMVSALWPMLGEECCSRVASLDLLSSIPNDISILRPYGLCPLADAWRRVLWQGGLPGPLLQYTILLNATVHWQLQ</sequence>
<keyword evidence="2" id="KW-1185">Reference proteome</keyword>
<evidence type="ECO:0000313" key="2">
    <source>
        <dbReference type="Proteomes" id="UP000266861"/>
    </source>
</evidence>
<proteinExistence type="predicted"/>
<organism evidence="1 2">
    <name type="scientific">Diversispora epigaea</name>
    <dbReference type="NCBI Taxonomy" id="1348612"/>
    <lineage>
        <taxon>Eukaryota</taxon>
        <taxon>Fungi</taxon>
        <taxon>Fungi incertae sedis</taxon>
        <taxon>Mucoromycota</taxon>
        <taxon>Glomeromycotina</taxon>
        <taxon>Glomeromycetes</taxon>
        <taxon>Diversisporales</taxon>
        <taxon>Diversisporaceae</taxon>
        <taxon>Diversispora</taxon>
    </lineage>
</organism>
<evidence type="ECO:0000313" key="1">
    <source>
        <dbReference type="EMBL" id="RHZ56135.1"/>
    </source>
</evidence>
<reference evidence="1 2" key="1">
    <citation type="submission" date="2018-08" db="EMBL/GenBank/DDBJ databases">
        <title>Genome and evolution of the arbuscular mycorrhizal fungus Diversispora epigaea (formerly Glomus versiforme) and its bacterial endosymbionts.</title>
        <authorList>
            <person name="Sun X."/>
            <person name="Fei Z."/>
            <person name="Harrison M."/>
        </authorList>
    </citation>
    <scope>NUCLEOTIDE SEQUENCE [LARGE SCALE GENOMIC DNA]</scope>
    <source>
        <strain evidence="1 2">IT104</strain>
    </source>
</reference>
<protein>
    <submittedName>
        <fullName evidence="1">Uncharacterized protein</fullName>
    </submittedName>
</protein>
<dbReference type="Proteomes" id="UP000266861">
    <property type="component" value="Unassembled WGS sequence"/>
</dbReference>
<dbReference type="EMBL" id="PQFF01000361">
    <property type="protein sequence ID" value="RHZ56135.1"/>
    <property type="molecule type" value="Genomic_DNA"/>
</dbReference>
<comment type="caution">
    <text evidence="1">The sequence shown here is derived from an EMBL/GenBank/DDBJ whole genome shotgun (WGS) entry which is preliminary data.</text>
</comment>
<name>A0A397GZ41_9GLOM</name>
<dbReference type="AlphaFoldDB" id="A0A397GZ41"/>
<gene>
    <name evidence="1" type="ORF">Glove_406g15</name>
</gene>
<accession>A0A397GZ41</accession>